<protein>
    <recommendedName>
        <fullName evidence="1">Dienelactone hydrolase domain-containing protein</fullName>
    </recommendedName>
</protein>
<reference evidence="3" key="1">
    <citation type="submission" date="2021-02" db="EMBL/GenBank/DDBJ databases">
        <authorList>
            <person name="Nowell W R."/>
        </authorList>
    </citation>
    <scope>NUCLEOTIDE SEQUENCE</scope>
</reference>
<dbReference type="InterPro" id="IPR002925">
    <property type="entry name" value="Dienelactn_hydro"/>
</dbReference>
<dbReference type="AlphaFoldDB" id="A0A815YL16"/>
<comment type="caution">
    <text evidence="3">The sequence shown here is derived from an EMBL/GenBank/DDBJ whole genome shotgun (WGS) entry which is preliminary data.</text>
</comment>
<dbReference type="EMBL" id="CAJNOL010003699">
    <property type="protein sequence ID" value="CAF1571383.1"/>
    <property type="molecule type" value="Genomic_DNA"/>
</dbReference>
<name>A0A815YL16_9BILA</name>
<evidence type="ECO:0000259" key="1">
    <source>
        <dbReference type="Pfam" id="PF01738"/>
    </source>
</evidence>
<organism evidence="3 4">
    <name type="scientific">Rotaria sordida</name>
    <dbReference type="NCBI Taxonomy" id="392033"/>
    <lineage>
        <taxon>Eukaryota</taxon>
        <taxon>Metazoa</taxon>
        <taxon>Spiralia</taxon>
        <taxon>Gnathifera</taxon>
        <taxon>Rotifera</taxon>
        <taxon>Eurotatoria</taxon>
        <taxon>Bdelloidea</taxon>
        <taxon>Philodinida</taxon>
        <taxon>Philodinidae</taxon>
        <taxon>Rotaria</taxon>
    </lineage>
</organism>
<dbReference type="PANTHER" id="PTHR17630:SF44">
    <property type="entry name" value="PROTEIN AIM2"/>
    <property type="match status" value="1"/>
</dbReference>
<proteinExistence type="predicted"/>
<dbReference type="SUPFAM" id="SSF53474">
    <property type="entry name" value="alpha/beta-Hydrolases"/>
    <property type="match status" value="1"/>
</dbReference>
<dbReference type="EMBL" id="CAJNOH010002507">
    <property type="protein sequence ID" value="CAF1296987.1"/>
    <property type="molecule type" value="Genomic_DNA"/>
</dbReference>
<dbReference type="PANTHER" id="PTHR17630">
    <property type="entry name" value="DIENELACTONE HYDROLASE"/>
    <property type="match status" value="1"/>
</dbReference>
<dbReference type="Proteomes" id="UP000663854">
    <property type="component" value="Unassembled WGS sequence"/>
</dbReference>
<dbReference type="Pfam" id="PF01738">
    <property type="entry name" value="DLH"/>
    <property type="match status" value="1"/>
</dbReference>
<dbReference type="InterPro" id="IPR029058">
    <property type="entry name" value="AB_hydrolase_fold"/>
</dbReference>
<dbReference type="Gene3D" id="3.40.50.1820">
    <property type="entry name" value="alpha/beta hydrolase"/>
    <property type="match status" value="1"/>
</dbReference>
<sequence length="293" mass="33008">MLVVSEKQDLIHFRRIMFGIYDGEPAVEDILFNSSDNIPRFAYSLYLNLKRNIKTMSSPCCVDPGAKQIHQAQGHEQVIAGVNTYKTGQGKSAIVIFTDIFGYSFINVRKLADSFAQGCQTTVFIPDYFNGDPMDPNEPNLWDLLPGWLKKHPTTDACDIADRFISTIKGDYESIQVIGFCYGAKVVVHLITHPELSSLVKASVVAHPSFLVKEEAKQIRRPILFLCAENDTLFIPDLRQEFEKELNSNGLGTFIEYPGTSHGFVVRPDDSQQVNQQKDKAVQDAIHFFKKNL</sequence>
<keyword evidence="4" id="KW-1185">Reference proteome</keyword>
<feature type="domain" description="Dienelactone hydrolase" evidence="1">
    <location>
        <begin position="85"/>
        <end position="291"/>
    </location>
</feature>
<evidence type="ECO:0000313" key="2">
    <source>
        <dbReference type="EMBL" id="CAF1296987.1"/>
    </source>
</evidence>
<evidence type="ECO:0000313" key="3">
    <source>
        <dbReference type="EMBL" id="CAF1571383.1"/>
    </source>
</evidence>
<dbReference type="Proteomes" id="UP000663870">
    <property type="component" value="Unassembled WGS sequence"/>
</dbReference>
<evidence type="ECO:0000313" key="4">
    <source>
        <dbReference type="Proteomes" id="UP000663870"/>
    </source>
</evidence>
<accession>A0A815YL16</accession>
<gene>
    <name evidence="3" type="ORF">JXQ802_LOCUS45238</name>
    <name evidence="2" type="ORF">PYM288_LOCUS29707</name>
</gene>
<dbReference type="GO" id="GO:0016787">
    <property type="term" value="F:hydrolase activity"/>
    <property type="evidence" value="ECO:0007669"/>
    <property type="project" value="InterPro"/>
</dbReference>